<evidence type="ECO:0000313" key="3">
    <source>
        <dbReference type="EMBL" id="MCL6294927.1"/>
    </source>
</evidence>
<dbReference type="CDD" id="cd00761">
    <property type="entry name" value="Glyco_tranf_GTA_type"/>
    <property type="match status" value="1"/>
</dbReference>
<proteinExistence type="predicted"/>
<dbReference type="Gene3D" id="3.90.550.10">
    <property type="entry name" value="Spore Coat Polysaccharide Biosynthesis Protein SpsA, Chain A"/>
    <property type="match status" value="1"/>
</dbReference>
<reference evidence="3" key="1">
    <citation type="submission" date="2022-05" db="EMBL/GenBank/DDBJ databases">
        <authorList>
            <person name="Park J.-S."/>
        </authorList>
    </citation>
    <scope>NUCLEOTIDE SEQUENCE</scope>
    <source>
        <strain evidence="3">2012CJ34-3</strain>
    </source>
</reference>
<keyword evidence="3" id="KW-0328">Glycosyltransferase</keyword>
<accession>A0ABT0QD61</accession>
<dbReference type="InterPro" id="IPR001173">
    <property type="entry name" value="Glyco_trans_2-like"/>
</dbReference>
<organism evidence="3 4">
    <name type="scientific">Jejuia spongiicola</name>
    <dbReference type="NCBI Taxonomy" id="2942207"/>
    <lineage>
        <taxon>Bacteria</taxon>
        <taxon>Pseudomonadati</taxon>
        <taxon>Bacteroidota</taxon>
        <taxon>Flavobacteriia</taxon>
        <taxon>Flavobacteriales</taxon>
        <taxon>Flavobacteriaceae</taxon>
        <taxon>Jejuia</taxon>
    </lineage>
</organism>
<name>A0ABT0QD61_9FLAO</name>
<feature type="domain" description="Glycosyltransferase 2-like" evidence="2">
    <location>
        <begin position="4"/>
        <end position="132"/>
    </location>
</feature>
<dbReference type="PANTHER" id="PTHR22916:SF3">
    <property type="entry name" value="UDP-GLCNAC:BETAGAL BETA-1,3-N-ACETYLGLUCOSAMINYLTRANSFERASE-LIKE PROTEIN 1"/>
    <property type="match status" value="1"/>
</dbReference>
<keyword evidence="1" id="KW-1133">Transmembrane helix</keyword>
<evidence type="ECO:0000313" key="4">
    <source>
        <dbReference type="Proteomes" id="UP001165381"/>
    </source>
</evidence>
<dbReference type="Proteomes" id="UP001165381">
    <property type="component" value="Unassembled WGS sequence"/>
</dbReference>
<evidence type="ECO:0000256" key="1">
    <source>
        <dbReference type="SAM" id="Phobius"/>
    </source>
</evidence>
<keyword evidence="3" id="KW-0808">Transferase</keyword>
<evidence type="ECO:0000259" key="2">
    <source>
        <dbReference type="Pfam" id="PF00535"/>
    </source>
</evidence>
<comment type="caution">
    <text evidence="3">The sequence shown here is derived from an EMBL/GenBank/DDBJ whole genome shotgun (WGS) entry which is preliminary data.</text>
</comment>
<dbReference type="GO" id="GO:0016757">
    <property type="term" value="F:glycosyltransferase activity"/>
    <property type="evidence" value="ECO:0007669"/>
    <property type="project" value="UniProtKB-KW"/>
</dbReference>
<gene>
    <name evidence="3" type="ORF">M3P09_07985</name>
</gene>
<feature type="transmembrane region" description="Helical" evidence="1">
    <location>
        <begin position="308"/>
        <end position="329"/>
    </location>
</feature>
<dbReference type="EMBL" id="JAMFLZ010000003">
    <property type="protein sequence ID" value="MCL6294927.1"/>
    <property type="molecule type" value="Genomic_DNA"/>
</dbReference>
<sequence length="338" mass="38646">MKLSIIIPVYNVEKHIARCIQSLLSQGLNAIEYEIIIVNDGSKDNSVEIAKGFQSKHSNVFVFNKENSGVGSARNFGLDVAKGTYIYFIDPDDYLANNTLKLILDCIEINDLEVLTFLSKGTENTNLYDSTTNISENLSISKISGTNYIGNNGYKNEVWWYIIKKEHLNKIGLRFIEGRWMEDAIFTANLLINTSKAAHLPIDAHRHVKVKGSAMTSKEPSHYLKVIYDNANAALMYKPLIESIKRNEENEACLERLKARQQSFVFFLMIRILKSTIKLKEVKKIIKNMNKINAYPLNSFLGNDYNGFIYTLLVKLFNIKSVYYFLFLVSNPLLKLKK</sequence>
<dbReference type="Pfam" id="PF00535">
    <property type="entry name" value="Glycos_transf_2"/>
    <property type="match status" value="1"/>
</dbReference>
<keyword evidence="1" id="KW-0472">Membrane</keyword>
<keyword evidence="4" id="KW-1185">Reference proteome</keyword>
<dbReference type="PANTHER" id="PTHR22916">
    <property type="entry name" value="GLYCOSYLTRANSFERASE"/>
    <property type="match status" value="1"/>
</dbReference>
<keyword evidence="1" id="KW-0812">Transmembrane</keyword>
<dbReference type="RefSeq" id="WP_249972707.1">
    <property type="nucleotide sequence ID" value="NZ_JAMFLZ010000003.1"/>
</dbReference>
<dbReference type="EC" id="2.4.-.-" evidence="3"/>
<dbReference type="SUPFAM" id="SSF53448">
    <property type="entry name" value="Nucleotide-diphospho-sugar transferases"/>
    <property type="match status" value="1"/>
</dbReference>
<dbReference type="InterPro" id="IPR029044">
    <property type="entry name" value="Nucleotide-diphossugar_trans"/>
</dbReference>
<protein>
    <submittedName>
        <fullName evidence="3">Glycosyltransferase</fullName>
        <ecNumber evidence="3">2.4.-.-</ecNumber>
    </submittedName>
</protein>